<name>A0A811QK21_9POAL</name>
<accession>A0A811QK21</accession>
<feature type="region of interest" description="Disordered" evidence="2">
    <location>
        <begin position="1"/>
        <end position="42"/>
    </location>
</feature>
<dbReference type="GO" id="GO:0043531">
    <property type="term" value="F:ADP binding"/>
    <property type="evidence" value="ECO:0007669"/>
    <property type="project" value="InterPro"/>
</dbReference>
<dbReference type="InterPro" id="IPR027417">
    <property type="entry name" value="P-loop_NTPase"/>
</dbReference>
<feature type="compositionally biased region" description="Basic and acidic residues" evidence="2">
    <location>
        <begin position="1013"/>
        <end position="1029"/>
    </location>
</feature>
<dbReference type="PANTHER" id="PTHR23155:SF957">
    <property type="entry name" value="OS11G0606800 PROTEIN"/>
    <property type="match status" value="1"/>
</dbReference>
<sequence length="1038" mass="117327">MAPKASEGEEGKEVEMVPAAPNPEQQLERDVTAHQDSEEEEKTAAKIKKLLSKLKPLRARISQLLGPAGPHRVVTGDRGRRCLVLMETELSIIAALLTTLSPQHFDDAETKKWLGESLFAVPRLADRVLGEVDPSLHTLLRRASQCFHRRKSFSYSHSIFTVRRLYYIIQHPSSSRYRHLLLPSSDLGLITPQLAEADALLPLVGIDRPAKKILGWLAHQGKMDMNLRVMCIVGPVGIGKTTLAVELRNRLRQQHETSGGRYNFQCNVMAQVPRGTDRNIRLVQDILSQVSEPAATALSSDPSQAKTMKVLVRLISECLRDKRYFVIIDDIWEASDWEEIKVAFPNNNHGSRILITTRSTSTAWACCSDSYDGLDVHEMKPLSEMDSERLLLAKAVGSVDGCLPNNMKLHCDEILRRCEGIPLFIIGMADWLKDQYSDEDEDQYSDEDEEHQRFAIYCKERVPRLTEQALSSAFNDFPNDYLRLLLIYMSMFPYGYKFEKDRLILKWIDEGFFILTDYDDYGRYSDDIYFSNVRNLEAERLFSELVDSNVITCVASNRKHKQDEAEACQWQINHFMHQFLASKSAEMGFVFTTTTLNLLAESAAATTTECGNQTSSRMPRRLALHHPDPLLPSMLETMDLSQTRSLSVSGTVRGIPLDKFIYLVVLDLEGWENLEDENLLLICRSKMIFLRYLSVRNTRVSKLPHEIKELWALHTLDISYTQISELPLELFQLRDLWYLDLRGTRFLRALGDLHNLEVLAVTWSFHQSTDRDYCEALLSSIVKLEWLKSLTIHCGLGCSMEFLGSLEEWRAPLRLEKFKVTAGQFASVPPWIQRNKRLAFVQITVCNKQTTTDDLKILGASGGGGALPKLQCLILGLDFIPGHAIVIGNEGFHKLQRFSLDSVLPRLTFQTGAMPRLKHLRLKFSSGPASEERVPSGISNLQMISEVVLSYSEWCVNSTSVKMTVKAVKEQVAKHRNPINLFINGVEDDVVQEVDEEAENATGTSWSGTDAGPGRDDAQAVDEEAKGVVENEITEAES</sequence>
<dbReference type="SUPFAM" id="SSF52047">
    <property type="entry name" value="RNI-like"/>
    <property type="match status" value="1"/>
</dbReference>
<comment type="caution">
    <text evidence="5">The sequence shown here is derived from an EMBL/GenBank/DDBJ whole genome shotgun (WGS) entry which is preliminary data.</text>
</comment>
<dbReference type="InterPro" id="IPR044974">
    <property type="entry name" value="Disease_R_plants"/>
</dbReference>
<protein>
    <recommendedName>
        <fullName evidence="7">NB-ARC domain-containing protein</fullName>
    </recommendedName>
</protein>
<feature type="compositionally biased region" description="Basic and acidic residues" evidence="2">
    <location>
        <begin position="1"/>
        <end position="15"/>
    </location>
</feature>
<evidence type="ECO:0000313" key="6">
    <source>
        <dbReference type="Proteomes" id="UP000604825"/>
    </source>
</evidence>
<evidence type="ECO:0000313" key="5">
    <source>
        <dbReference type="EMBL" id="CAD6256285.1"/>
    </source>
</evidence>
<evidence type="ECO:0000256" key="1">
    <source>
        <dbReference type="ARBA" id="ARBA00022737"/>
    </source>
</evidence>
<dbReference type="PANTHER" id="PTHR23155">
    <property type="entry name" value="DISEASE RESISTANCE PROTEIN RP"/>
    <property type="match status" value="1"/>
</dbReference>
<dbReference type="Pfam" id="PF00931">
    <property type="entry name" value="NB-ARC"/>
    <property type="match status" value="1"/>
</dbReference>
<keyword evidence="6" id="KW-1185">Reference proteome</keyword>
<organism evidence="5 6">
    <name type="scientific">Miscanthus lutarioriparius</name>
    <dbReference type="NCBI Taxonomy" id="422564"/>
    <lineage>
        <taxon>Eukaryota</taxon>
        <taxon>Viridiplantae</taxon>
        <taxon>Streptophyta</taxon>
        <taxon>Embryophyta</taxon>
        <taxon>Tracheophyta</taxon>
        <taxon>Spermatophyta</taxon>
        <taxon>Magnoliopsida</taxon>
        <taxon>Liliopsida</taxon>
        <taxon>Poales</taxon>
        <taxon>Poaceae</taxon>
        <taxon>PACMAD clade</taxon>
        <taxon>Panicoideae</taxon>
        <taxon>Andropogonodae</taxon>
        <taxon>Andropogoneae</taxon>
        <taxon>Saccharinae</taxon>
        <taxon>Miscanthus</taxon>
    </lineage>
</organism>
<evidence type="ECO:0000259" key="4">
    <source>
        <dbReference type="Pfam" id="PF23598"/>
    </source>
</evidence>
<proteinExistence type="predicted"/>
<dbReference type="InterPro" id="IPR032675">
    <property type="entry name" value="LRR_dom_sf"/>
</dbReference>
<feature type="domain" description="NB-ARC" evidence="3">
    <location>
        <begin position="210"/>
        <end position="391"/>
    </location>
</feature>
<feature type="domain" description="Disease resistance R13L4/SHOC-2-like LRR" evidence="4">
    <location>
        <begin position="642"/>
        <end position="742"/>
    </location>
</feature>
<dbReference type="OrthoDB" id="689447at2759"/>
<dbReference type="InterPro" id="IPR055414">
    <property type="entry name" value="LRR_R13L4/SHOC2-like"/>
</dbReference>
<evidence type="ECO:0000259" key="3">
    <source>
        <dbReference type="Pfam" id="PF00931"/>
    </source>
</evidence>
<dbReference type="Pfam" id="PF23598">
    <property type="entry name" value="LRR_14"/>
    <property type="match status" value="2"/>
</dbReference>
<dbReference type="AlphaFoldDB" id="A0A811QK21"/>
<evidence type="ECO:0000256" key="2">
    <source>
        <dbReference type="SAM" id="MobiDB-lite"/>
    </source>
</evidence>
<gene>
    <name evidence="5" type="ORF">NCGR_LOCUS39793</name>
</gene>
<feature type="region of interest" description="Disordered" evidence="2">
    <location>
        <begin position="996"/>
        <end position="1038"/>
    </location>
</feature>
<feature type="domain" description="Disease resistance R13L4/SHOC-2-like LRR" evidence="4">
    <location>
        <begin position="745"/>
        <end position="977"/>
    </location>
</feature>
<dbReference type="Proteomes" id="UP000604825">
    <property type="component" value="Unassembled WGS sequence"/>
</dbReference>
<dbReference type="GO" id="GO:0098542">
    <property type="term" value="P:defense response to other organism"/>
    <property type="evidence" value="ECO:0007669"/>
    <property type="project" value="TreeGrafter"/>
</dbReference>
<dbReference type="PRINTS" id="PR00364">
    <property type="entry name" value="DISEASERSIST"/>
</dbReference>
<dbReference type="SUPFAM" id="SSF52540">
    <property type="entry name" value="P-loop containing nucleoside triphosphate hydrolases"/>
    <property type="match status" value="1"/>
</dbReference>
<dbReference type="InterPro" id="IPR002182">
    <property type="entry name" value="NB-ARC"/>
</dbReference>
<reference evidence="5" key="1">
    <citation type="submission" date="2020-10" db="EMBL/GenBank/DDBJ databases">
        <authorList>
            <person name="Han B."/>
            <person name="Lu T."/>
            <person name="Zhao Q."/>
            <person name="Huang X."/>
            <person name="Zhao Y."/>
        </authorList>
    </citation>
    <scope>NUCLEOTIDE SEQUENCE</scope>
</reference>
<keyword evidence="1" id="KW-0677">Repeat</keyword>
<feature type="compositionally biased region" description="Basic and acidic residues" evidence="2">
    <location>
        <begin position="26"/>
        <end position="36"/>
    </location>
</feature>
<dbReference type="EMBL" id="CAJGYO010000010">
    <property type="protein sequence ID" value="CAD6256285.1"/>
    <property type="molecule type" value="Genomic_DNA"/>
</dbReference>
<evidence type="ECO:0008006" key="7">
    <source>
        <dbReference type="Google" id="ProtNLM"/>
    </source>
</evidence>
<dbReference type="Gene3D" id="3.80.10.10">
    <property type="entry name" value="Ribonuclease Inhibitor"/>
    <property type="match status" value="1"/>
</dbReference>
<dbReference type="Gene3D" id="3.40.50.300">
    <property type="entry name" value="P-loop containing nucleotide triphosphate hydrolases"/>
    <property type="match status" value="1"/>
</dbReference>